<dbReference type="InterPro" id="IPR056906">
    <property type="entry name" value="ORF2/G2P_dom"/>
</dbReference>
<evidence type="ECO:0000313" key="3">
    <source>
        <dbReference type="Proteomes" id="UP001499852"/>
    </source>
</evidence>
<evidence type="ECO:0000259" key="1">
    <source>
        <dbReference type="Pfam" id="PF23343"/>
    </source>
</evidence>
<evidence type="ECO:0000313" key="2">
    <source>
        <dbReference type="EMBL" id="GAA5143605.1"/>
    </source>
</evidence>
<proteinExistence type="predicted"/>
<gene>
    <name evidence="2" type="ORF">GCM10023213_31820</name>
</gene>
<dbReference type="Proteomes" id="UP001499852">
    <property type="component" value="Unassembled WGS sequence"/>
</dbReference>
<sequence length="292" mass="34075">MARALVVTLTYPNEFPAPDDHEVYKGHLHKFRIYLRRKWSECSGVWKLEFQSRGAAHYHLMLFGLAGVELEAVRTWVRETWYRIAHNGDKHLGVAGTQVDAIKHAGGAMSYLVKYLNKGDQTLPGNFSGRYWGKHNQELLPTVEPETEELDEKTANQLRRIARKKVQKDVEHSRWQRFLKMENEQYWRVGGRFFWETLKSARHGLKPRIDSEGYPAPRCLSWMFKDETAIEVDGVKYKPDYSWVSLPFSVDLLRSDVRKLPKRWKAKNNARVRIMCEASAFVARLRGGRILT</sequence>
<reference evidence="3" key="1">
    <citation type="journal article" date="2019" name="Int. J. Syst. Evol. Microbiol.">
        <title>The Global Catalogue of Microorganisms (GCM) 10K type strain sequencing project: providing services to taxonomists for standard genome sequencing and annotation.</title>
        <authorList>
            <consortium name="The Broad Institute Genomics Platform"/>
            <consortium name="The Broad Institute Genome Sequencing Center for Infectious Disease"/>
            <person name="Wu L."/>
            <person name="Ma J."/>
        </authorList>
    </citation>
    <scope>NUCLEOTIDE SEQUENCE [LARGE SCALE GENOMIC DNA]</scope>
    <source>
        <strain evidence="3">JCM 18053</strain>
    </source>
</reference>
<dbReference type="EMBL" id="BAABIA010000006">
    <property type="protein sequence ID" value="GAA5143605.1"/>
    <property type="molecule type" value="Genomic_DNA"/>
</dbReference>
<accession>A0ABP9PED9</accession>
<protein>
    <recommendedName>
        <fullName evidence="1">Replication-associated protein ORF2/G2P domain-containing protein</fullName>
    </recommendedName>
</protein>
<name>A0ABP9PED9_9BACT</name>
<dbReference type="Pfam" id="PF23343">
    <property type="entry name" value="REP_ORF2-G2P"/>
    <property type="match status" value="1"/>
</dbReference>
<feature type="domain" description="Replication-associated protein ORF2/G2P" evidence="1">
    <location>
        <begin position="5"/>
        <end position="119"/>
    </location>
</feature>
<comment type="caution">
    <text evidence="2">The sequence shown here is derived from an EMBL/GenBank/DDBJ whole genome shotgun (WGS) entry which is preliminary data.</text>
</comment>
<organism evidence="2 3">
    <name type="scientific">Prosthecobacter algae</name>
    <dbReference type="NCBI Taxonomy" id="1144682"/>
    <lineage>
        <taxon>Bacteria</taxon>
        <taxon>Pseudomonadati</taxon>
        <taxon>Verrucomicrobiota</taxon>
        <taxon>Verrucomicrobiia</taxon>
        <taxon>Verrucomicrobiales</taxon>
        <taxon>Verrucomicrobiaceae</taxon>
        <taxon>Prosthecobacter</taxon>
    </lineage>
</organism>
<keyword evidence="3" id="KW-1185">Reference proteome</keyword>